<proteinExistence type="predicted"/>
<sequence length="72" mass="8335">MRLCGRQEQYLHHLYEVVWEASTIPASPKWGFVGGKNNTCITHIRLCGRKEQYLHHPFEVLWEASTIPASVI</sequence>
<reference evidence="1" key="1">
    <citation type="journal article" date="2019" name="bioRxiv">
        <title>The Genome of the Zebra Mussel, Dreissena polymorpha: A Resource for Invasive Species Research.</title>
        <authorList>
            <person name="McCartney M.A."/>
            <person name="Auch B."/>
            <person name="Kono T."/>
            <person name="Mallez S."/>
            <person name="Zhang Y."/>
            <person name="Obille A."/>
            <person name="Becker A."/>
            <person name="Abrahante J.E."/>
            <person name="Garbe J."/>
            <person name="Badalamenti J.P."/>
            <person name="Herman A."/>
            <person name="Mangelson H."/>
            <person name="Liachko I."/>
            <person name="Sullivan S."/>
            <person name="Sone E.D."/>
            <person name="Koren S."/>
            <person name="Silverstein K.A.T."/>
            <person name="Beckman K.B."/>
            <person name="Gohl D.M."/>
        </authorList>
    </citation>
    <scope>NUCLEOTIDE SEQUENCE</scope>
    <source>
        <strain evidence="1">Duluth1</strain>
        <tissue evidence="1">Whole animal</tissue>
    </source>
</reference>
<gene>
    <name evidence="1" type="ORF">DPMN_185436</name>
</gene>
<reference evidence="1" key="2">
    <citation type="submission" date="2020-11" db="EMBL/GenBank/DDBJ databases">
        <authorList>
            <person name="McCartney M.A."/>
            <person name="Auch B."/>
            <person name="Kono T."/>
            <person name="Mallez S."/>
            <person name="Becker A."/>
            <person name="Gohl D.M."/>
            <person name="Silverstein K.A.T."/>
            <person name="Koren S."/>
            <person name="Bechman K.B."/>
            <person name="Herman A."/>
            <person name="Abrahante J.E."/>
            <person name="Garbe J."/>
        </authorList>
    </citation>
    <scope>NUCLEOTIDE SEQUENCE</scope>
    <source>
        <strain evidence="1">Duluth1</strain>
        <tissue evidence="1">Whole animal</tissue>
    </source>
</reference>
<comment type="caution">
    <text evidence="1">The sequence shown here is derived from an EMBL/GenBank/DDBJ whole genome shotgun (WGS) entry which is preliminary data.</text>
</comment>
<name>A0A9D4DKY6_DREPO</name>
<keyword evidence="2" id="KW-1185">Reference proteome</keyword>
<protein>
    <submittedName>
        <fullName evidence="1">Uncharacterized protein</fullName>
    </submittedName>
</protein>
<evidence type="ECO:0000313" key="2">
    <source>
        <dbReference type="Proteomes" id="UP000828390"/>
    </source>
</evidence>
<accession>A0A9D4DKY6</accession>
<evidence type="ECO:0000313" key="1">
    <source>
        <dbReference type="EMBL" id="KAH3750898.1"/>
    </source>
</evidence>
<dbReference type="AlphaFoldDB" id="A0A9D4DKY6"/>
<dbReference type="EMBL" id="JAIWYP010000010">
    <property type="protein sequence ID" value="KAH3750898.1"/>
    <property type="molecule type" value="Genomic_DNA"/>
</dbReference>
<organism evidence="1 2">
    <name type="scientific">Dreissena polymorpha</name>
    <name type="common">Zebra mussel</name>
    <name type="synonym">Mytilus polymorpha</name>
    <dbReference type="NCBI Taxonomy" id="45954"/>
    <lineage>
        <taxon>Eukaryota</taxon>
        <taxon>Metazoa</taxon>
        <taxon>Spiralia</taxon>
        <taxon>Lophotrochozoa</taxon>
        <taxon>Mollusca</taxon>
        <taxon>Bivalvia</taxon>
        <taxon>Autobranchia</taxon>
        <taxon>Heteroconchia</taxon>
        <taxon>Euheterodonta</taxon>
        <taxon>Imparidentia</taxon>
        <taxon>Neoheterodontei</taxon>
        <taxon>Myida</taxon>
        <taxon>Dreissenoidea</taxon>
        <taxon>Dreissenidae</taxon>
        <taxon>Dreissena</taxon>
    </lineage>
</organism>
<dbReference type="Proteomes" id="UP000828390">
    <property type="component" value="Unassembled WGS sequence"/>
</dbReference>